<dbReference type="RefSeq" id="WP_166225681.1">
    <property type="nucleotide sequence ID" value="NZ_CP049801.1"/>
</dbReference>
<dbReference type="GO" id="GO:0009289">
    <property type="term" value="C:pilus"/>
    <property type="evidence" value="ECO:0007669"/>
    <property type="project" value="UniProtKB-SubCell"/>
</dbReference>
<dbReference type="KEGG" id="asha:G8E00_14305"/>
<evidence type="ECO:0000259" key="8">
    <source>
        <dbReference type="Pfam" id="PF05567"/>
    </source>
</evidence>
<feature type="domain" description="PilY1 beta-propeller" evidence="8">
    <location>
        <begin position="838"/>
        <end position="1012"/>
    </location>
</feature>
<evidence type="ECO:0000256" key="6">
    <source>
        <dbReference type="ARBA" id="ARBA00023263"/>
    </source>
</evidence>
<sequence>MKFNSKETTNKNNYQLKFLVALSSTLVTYIFTSSVVQASDLQIYATPTAGKKTIIMMLDTSGSMGSMKGSGFSYYDDYGLTNCGTSSQTASPSSSTSYSNNGVYYVNSTTTPVYRRNFCYVAANSATNRVKGLDASGAQTGTGCEKISNTTNSAYRCYDRITRLKDGMFALLNSTDPYLPSTKIGLGNYSADKNGDGLADAMAGKILVAAEELGDVNSTQRNRLRTQVANLSAYNGTPTANAFAEAAAYLMGTSTLIAVRQQQFRRILNNNSTYTYSQCSTYYGVNFNTRTRDCYSWSNLSSAPNVTNYDQNTVGNTTYYTHMVQVDVNESGFLQADSSSGAKIRTTNNYISPLPAAEDRQSCDGQGVYILSDGVPTDTVNTDVLAQALNDTSFSCSNGLTGGTNWNCMSIFAKKLFDRNTNPAGVSIQTAFVGFGAALNNLNTQDAKNACQMSSRTQVDRKSDDSCSPTSTHSNPGYGNGGFFIANQAQDVTNSVIQFIKNLGDGVIDPVPTGAISVPQDDLNPNGFQPFGYLRALSPNPGQMVKSWAGNLKKYHINGGALVDASNDVIDVNSKTIFDKKGEFDLTTKDIWNPTSVADGGVVNQGGVYWNIPVPTNDVAAISGNAANNIRAVPAIKARPNALRHLYTNVDSVNVDGELIGKDTGTLLALPTYSNSANGAYVLSQMRTQNVLKDFPIPLKIKILNYLGYDLDLTSTTELPSTLPVPSKPFVNLGGSIHSFPVQLTYSGELDERGDLTTIRKQSVLFGSMEGGLHIVDASTGLEQMVFVPHEILADQEASRALRTTSGGSIAYGMGGAWVADPSYELKRGSKEGASAVEAKAMKVYGGMRMGGKSYYALDVMNPQSPKLLFRIGADQSYFSRMGQSWSKPVIANIRYDGKIKRVLIVGGGYDMCYENPRFKLGTANSAEYGGGCNKTRADGNAVYIIDAETGKRLWWASNSGADTNNADMKHSIVSRVSTLDRNADGLIDHLYFGDLGGQVFRVDLNNNATSTSGFGVRAVRLANLATDENGNNITNGDAPRFYQPPTLTIHDEGQNTFILVAIASGDRSTPLDVSPSRGREGMLPSTALSNRPTNKVYGLMDHDFINRSLMSSNVELKSKDINLSKLQKNPQTLEGIQVVPTFFPYSTTKKQGWYRSLSSDYTGAENVNRTAGGIKAFEEEPIAITNNLIIPVYDPEGTGVEPGDACQPRIVGESDSQKFCLPYGVCFKSRNVKDLEAEKGTGLVIIDGKNQNVLGTGIRGITLGPKNQVNNNEKNSCGSLTLLGNTEGSGEWNCSRVLNPTRWYEKYVKAN</sequence>
<accession>A0A6G8RZ60</accession>
<dbReference type="SUPFAM" id="SSF50998">
    <property type="entry name" value="Quinoprotein alcohol dehydrogenase-like"/>
    <property type="match status" value="1"/>
</dbReference>
<keyword evidence="6" id="KW-0281">Fimbrium</keyword>
<feature type="region of interest" description="Disordered" evidence="7">
    <location>
        <begin position="1070"/>
        <end position="1089"/>
    </location>
</feature>
<evidence type="ECO:0000256" key="3">
    <source>
        <dbReference type="ARBA" id="ARBA00022558"/>
    </source>
</evidence>
<evidence type="ECO:0000313" key="10">
    <source>
        <dbReference type="Proteomes" id="UP000502297"/>
    </source>
</evidence>
<evidence type="ECO:0000256" key="2">
    <source>
        <dbReference type="ARBA" id="ARBA00008387"/>
    </source>
</evidence>
<keyword evidence="5" id="KW-0106">Calcium</keyword>
<feature type="region of interest" description="Disordered" evidence="7">
    <location>
        <begin position="454"/>
        <end position="474"/>
    </location>
</feature>
<proteinExistence type="inferred from homology"/>
<comment type="similarity">
    <text evidence="2">Belongs to the PilY1 family.</text>
</comment>
<reference evidence="9 10" key="1">
    <citation type="submission" date="2020-03" db="EMBL/GenBank/DDBJ databases">
        <authorList>
            <person name="Zhu W."/>
        </authorList>
    </citation>
    <scope>NUCLEOTIDE SEQUENCE [LARGE SCALE GENOMIC DNA]</scope>
    <source>
        <strain evidence="9 10">323-1</strain>
    </source>
</reference>
<evidence type="ECO:0000256" key="5">
    <source>
        <dbReference type="ARBA" id="ARBA00022837"/>
    </source>
</evidence>
<gene>
    <name evidence="9" type="ORF">G8E00_14305</name>
</gene>
<name>A0A6G8RZ60_9GAMM</name>
<protein>
    <submittedName>
        <fullName evidence="9">Pilus assembly protein PilY</fullName>
    </submittedName>
</protein>
<dbReference type="GO" id="GO:0046872">
    <property type="term" value="F:metal ion binding"/>
    <property type="evidence" value="ECO:0007669"/>
    <property type="project" value="UniProtKB-KW"/>
</dbReference>
<dbReference type="Pfam" id="PF05567">
    <property type="entry name" value="T4P_PilY1"/>
    <property type="match status" value="1"/>
</dbReference>
<evidence type="ECO:0000313" key="9">
    <source>
        <dbReference type="EMBL" id="QIO07023.1"/>
    </source>
</evidence>
<keyword evidence="4" id="KW-0479">Metal-binding</keyword>
<keyword evidence="3" id="KW-1029">Fimbrium biogenesis</keyword>
<organism evidence="9 10">
    <name type="scientific">Acinetobacter shaoyimingii</name>
    <dbReference type="NCBI Taxonomy" id="2715164"/>
    <lineage>
        <taxon>Bacteria</taxon>
        <taxon>Pseudomonadati</taxon>
        <taxon>Pseudomonadota</taxon>
        <taxon>Gammaproteobacteria</taxon>
        <taxon>Moraxellales</taxon>
        <taxon>Moraxellaceae</taxon>
        <taxon>Acinetobacter</taxon>
    </lineage>
</organism>
<evidence type="ECO:0000256" key="4">
    <source>
        <dbReference type="ARBA" id="ARBA00022723"/>
    </source>
</evidence>
<keyword evidence="10" id="KW-1185">Reference proteome</keyword>
<dbReference type="Proteomes" id="UP000502297">
    <property type="component" value="Chromosome"/>
</dbReference>
<comment type="subcellular location">
    <subcellularLocation>
        <location evidence="1">Fimbrium</location>
    </subcellularLocation>
</comment>
<dbReference type="InterPro" id="IPR011047">
    <property type="entry name" value="Quinoprotein_ADH-like_sf"/>
</dbReference>
<evidence type="ECO:0000256" key="7">
    <source>
        <dbReference type="SAM" id="MobiDB-lite"/>
    </source>
</evidence>
<evidence type="ECO:0000256" key="1">
    <source>
        <dbReference type="ARBA" id="ARBA00004561"/>
    </source>
</evidence>
<dbReference type="EMBL" id="CP049801">
    <property type="protein sequence ID" value="QIO07023.1"/>
    <property type="molecule type" value="Genomic_DNA"/>
</dbReference>
<dbReference type="InterPro" id="IPR008707">
    <property type="entry name" value="B-propeller_PilY1"/>
</dbReference>